<protein>
    <submittedName>
        <fullName evidence="2">Acetyltransferase-like protein</fullName>
    </submittedName>
</protein>
<feature type="domain" description="N-acetyltransferase" evidence="1">
    <location>
        <begin position="37"/>
        <end position="114"/>
    </location>
</feature>
<accession>G6EID9</accession>
<proteinExistence type="predicted"/>
<dbReference type="eggNOG" id="COG3153">
    <property type="taxonomic scope" value="Bacteria"/>
</dbReference>
<dbReference type="STRING" id="1088721.JI59_02530"/>
<evidence type="ECO:0000313" key="2">
    <source>
        <dbReference type="EMBL" id="EHJ58881.1"/>
    </source>
</evidence>
<gene>
    <name evidence="2" type="ORF">NSU_4110</name>
</gene>
<dbReference type="AlphaFoldDB" id="G6EID9"/>
<dbReference type="CDD" id="cd04301">
    <property type="entry name" value="NAT_SF"/>
    <property type="match status" value="1"/>
</dbReference>
<dbReference type="Gene3D" id="3.40.630.30">
    <property type="match status" value="1"/>
</dbReference>
<dbReference type="EMBL" id="AGFM01000064">
    <property type="protein sequence ID" value="EHJ58881.1"/>
    <property type="molecule type" value="Genomic_DNA"/>
</dbReference>
<reference evidence="2 3" key="1">
    <citation type="journal article" date="2012" name="J. Bacteriol.">
        <title>Genome sequence of benzo(a)pyrene-degrading bacterium Novosphingobium pentaromativorans US6-1.</title>
        <authorList>
            <person name="Luo Y.R."/>
            <person name="Kang S.G."/>
            <person name="Kim S.J."/>
            <person name="Kim M.R."/>
            <person name="Li N."/>
            <person name="Lee J.H."/>
            <person name="Kwon K.K."/>
        </authorList>
    </citation>
    <scope>NUCLEOTIDE SEQUENCE [LARGE SCALE GENOMIC DNA]</scope>
    <source>
        <strain evidence="2 3">US6-1</strain>
    </source>
</reference>
<dbReference type="InterPro" id="IPR000182">
    <property type="entry name" value="GNAT_dom"/>
</dbReference>
<dbReference type="RefSeq" id="WP_007015018.1">
    <property type="nucleotide sequence ID" value="NZ_CP009291.1"/>
</dbReference>
<dbReference type="SUPFAM" id="SSF55729">
    <property type="entry name" value="Acyl-CoA N-acyltransferases (Nat)"/>
    <property type="match status" value="1"/>
</dbReference>
<keyword evidence="2" id="KW-0808">Transferase</keyword>
<keyword evidence="3" id="KW-1185">Reference proteome</keyword>
<evidence type="ECO:0000313" key="3">
    <source>
        <dbReference type="Proteomes" id="UP000004030"/>
    </source>
</evidence>
<dbReference type="InterPro" id="IPR016181">
    <property type="entry name" value="Acyl_CoA_acyltransferase"/>
</dbReference>
<dbReference type="GO" id="GO:0016747">
    <property type="term" value="F:acyltransferase activity, transferring groups other than amino-acyl groups"/>
    <property type="evidence" value="ECO:0007669"/>
    <property type="project" value="InterPro"/>
</dbReference>
<dbReference type="PATRIC" id="fig|1088721.3.peg.4047"/>
<name>G6EID9_9SPHN</name>
<organism evidence="2 3">
    <name type="scientific">Novosphingobium pentaromativorans US6-1</name>
    <dbReference type="NCBI Taxonomy" id="1088721"/>
    <lineage>
        <taxon>Bacteria</taxon>
        <taxon>Pseudomonadati</taxon>
        <taxon>Pseudomonadota</taxon>
        <taxon>Alphaproteobacteria</taxon>
        <taxon>Sphingomonadales</taxon>
        <taxon>Sphingomonadaceae</taxon>
        <taxon>Novosphingobium</taxon>
    </lineage>
</organism>
<sequence length="182" mass="19736">MAASLLSARAMSDSATIIPLDNVEPALVEALLDRAFEPERHERTAYKVRDGVDWLPALSFAALDSSEMLVGSIQCWPVALTDPEGRAHPMIMVGPVAVLPALQNMGYGKALMSASMACIDGRAPLPQVMVGDPEYYGRFWGFSNEGTAGWDLPGPFDPRRLLVRCENPAVLPVNGMLGPWLR</sequence>
<dbReference type="Proteomes" id="UP000004030">
    <property type="component" value="Unassembled WGS sequence"/>
</dbReference>
<dbReference type="Pfam" id="PF00583">
    <property type="entry name" value="Acetyltransf_1"/>
    <property type="match status" value="1"/>
</dbReference>
<comment type="caution">
    <text evidence="2">The sequence shown here is derived from an EMBL/GenBank/DDBJ whole genome shotgun (WGS) entry which is preliminary data.</text>
</comment>
<evidence type="ECO:0000259" key="1">
    <source>
        <dbReference type="Pfam" id="PF00583"/>
    </source>
</evidence>